<dbReference type="Proteomes" id="UP000254537">
    <property type="component" value="Chromosome"/>
</dbReference>
<dbReference type="KEGG" id="ccah:DWG20_00505"/>
<keyword evidence="2" id="KW-0413">Isomerase</keyword>
<evidence type="ECO:0000313" key="4">
    <source>
        <dbReference type="Proteomes" id="UP000254537"/>
    </source>
</evidence>
<dbReference type="PANTHER" id="PTHR21198">
    <property type="entry name" value="GLUTAMATE RACEMASE"/>
    <property type="match status" value="1"/>
</dbReference>
<protein>
    <submittedName>
        <fullName evidence="3">Aspartate/glutamate racemase family protein</fullName>
    </submittedName>
</protein>
<evidence type="ECO:0000313" key="3">
    <source>
        <dbReference type="EMBL" id="AXK38028.1"/>
    </source>
</evidence>
<dbReference type="InterPro" id="IPR001920">
    <property type="entry name" value="Asp/Glu_race"/>
</dbReference>
<dbReference type="SUPFAM" id="SSF53681">
    <property type="entry name" value="Aspartate/glutamate racemase"/>
    <property type="match status" value="2"/>
</dbReference>
<name>A0A345Y276_9NEIS</name>
<reference evidence="3 4" key="1">
    <citation type="submission" date="2018-07" db="EMBL/GenBank/DDBJ databases">
        <title>Crenobacter cavernae sp. nov., isolated from a karst cave.</title>
        <authorList>
            <person name="Zhu H."/>
        </authorList>
    </citation>
    <scope>NUCLEOTIDE SEQUENCE [LARGE SCALE GENOMIC DNA]</scope>
    <source>
        <strain evidence="3 4">K1W11S-77</strain>
    </source>
</reference>
<dbReference type="InterPro" id="IPR033134">
    <property type="entry name" value="Asp/Glu_racemase_AS_2"/>
</dbReference>
<dbReference type="AlphaFoldDB" id="A0A345Y276"/>
<dbReference type="InterPro" id="IPR004380">
    <property type="entry name" value="Asp_race"/>
</dbReference>
<dbReference type="InterPro" id="IPR015942">
    <property type="entry name" value="Asp/Glu/hydantoin_racemase"/>
</dbReference>
<dbReference type="Gene3D" id="3.40.50.1860">
    <property type="match status" value="2"/>
</dbReference>
<dbReference type="RefSeq" id="WP_115431910.1">
    <property type="nucleotide sequence ID" value="NZ_CP031337.1"/>
</dbReference>
<evidence type="ECO:0000256" key="2">
    <source>
        <dbReference type="ARBA" id="ARBA00023235"/>
    </source>
</evidence>
<sequence length="232" mass="25127">MKTLGLIGGMSWESSAMYYQHLNRLVAERLGGLHSAKVVLYSVDFAGIAERQHQGDWQGAGELLADAARKLSAAGAQALLICTNTMHKVADAVEAAVDVPLIHIADVAAREAQRAGVKTVALLGTAFTMEQPFYRERLEQRFGLRVLTPDADERADIHRIIYDELCLGQRLPASRERLRAIIERLATGGAQGVILGCTELPLLIEQDDVSITVLDSTTLHARAAIDFALGTA</sequence>
<proteinExistence type="inferred from homology"/>
<dbReference type="OrthoDB" id="9803739at2"/>
<dbReference type="EMBL" id="CP031337">
    <property type="protein sequence ID" value="AXK38028.1"/>
    <property type="molecule type" value="Genomic_DNA"/>
</dbReference>
<dbReference type="GO" id="GO:0047661">
    <property type="term" value="F:amino-acid racemase activity"/>
    <property type="evidence" value="ECO:0007669"/>
    <property type="project" value="InterPro"/>
</dbReference>
<accession>A0A345Y276</accession>
<dbReference type="NCBIfam" id="TIGR00035">
    <property type="entry name" value="asp_race"/>
    <property type="match status" value="1"/>
</dbReference>
<evidence type="ECO:0000256" key="1">
    <source>
        <dbReference type="ARBA" id="ARBA00007847"/>
    </source>
</evidence>
<dbReference type="PROSITE" id="PS00924">
    <property type="entry name" value="ASP_GLU_RACEMASE_2"/>
    <property type="match status" value="1"/>
</dbReference>
<gene>
    <name evidence="3" type="ORF">DWG20_00505</name>
</gene>
<dbReference type="PANTHER" id="PTHR21198:SF7">
    <property type="entry name" value="ASPARTATE-GLUTAMATE RACEMASE FAMILY"/>
    <property type="match status" value="1"/>
</dbReference>
<organism evidence="3 4">
    <name type="scientific">Crenobacter cavernae</name>
    <dbReference type="NCBI Taxonomy" id="2290923"/>
    <lineage>
        <taxon>Bacteria</taxon>
        <taxon>Pseudomonadati</taxon>
        <taxon>Pseudomonadota</taxon>
        <taxon>Betaproteobacteria</taxon>
        <taxon>Neisseriales</taxon>
        <taxon>Neisseriaceae</taxon>
        <taxon>Crenobacter</taxon>
    </lineage>
</organism>
<dbReference type="Pfam" id="PF01177">
    <property type="entry name" value="Asp_Glu_race"/>
    <property type="match status" value="1"/>
</dbReference>
<comment type="similarity">
    <text evidence="1">Belongs to the aspartate/glutamate racemases family.</text>
</comment>